<dbReference type="AlphaFoldDB" id="A0A1B9DH95"/>
<name>A0A1B9DH95_9FLAO</name>
<comment type="caution">
    <text evidence="1">The sequence shown here is derived from an EMBL/GenBank/DDBJ whole genome shotgun (WGS) entry which is preliminary data.</text>
</comment>
<dbReference type="RefSeq" id="WP_066337166.1">
    <property type="nucleotide sequence ID" value="NZ_CP017688.1"/>
</dbReference>
<organism evidence="1 2">
    <name type="scientific">Flavobacterium crassostreae</name>
    <dbReference type="NCBI Taxonomy" id="1763534"/>
    <lineage>
        <taxon>Bacteria</taxon>
        <taxon>Pseudomonadati</taxon>
        <taxon>Bacteroidota</taxon>
        <taxon>Flavobacteriia</taxon>
        <taxon>Flavobacteriales</taxon>
        <taxon>Flavobacteriaceae</taxon>
        <taxon>Flavobacterium</taxon>
    </lineage>
</organism>
<sequence>MIDLFRNIVSDDKLNPKFKLLQTAKQLNPAKLLIEEIAIEMEDNDGNFIEQFQTTGFLSRLWEIFLFKFFKENGFSFDTTKNRPDFNVKKNGINFFVEASLSNEIVEEKFTKKYIHNAEINNDLNAQEELIEHYVMRMGSVLYSKLKKRYWELEWVKGKPLVLAITPAHNYLSSFLPDAKIIEYLYGISYDSLDKENEPVKVVRTETHKLGEKEIPPNFFQLPETENISAVIFTNNSDIHKFNRMGYQSGISKEFIIMERAGFVFEAKLSDYPAEFSQSIIPGDIKEDWNEAVCIFHNPKALIPLSRDLIKNVRQTWIDENGDLEGTMPSFYPFNSKTLCASLI</sequence>
<evidence type="ECO:0000313" key="2">
    <source>
        <dbReference type="Proteomes" id="UP000093510"/>
    </source>
</evidence>
<dbReference type="Proteomes" id="UP000093510">
    <property type="component" value="Unassembled WGS sequence"/>
</dbReference>
<evidence type="ECO:0008006" key="3">
    <source>
        <dbReference type="Google" id="ProtNLM"/>
    </source>
</evidence>
<accession>A0A1B9DH95</accession>
<gene>
    <name evidence="1" type="ORF">LPBF_12540</name>
</gene>
<proteinExistence type="predicted"/>
<keyword evidence="2" id="KW-1185">Reference proteome</keyword>
<evidence type="ECO:0000313" key="1">
    <source>
        <dbReference type="EMBL" id="OCB69009.1"/>
    </source>
</evidence>
<dbReference type="EMBL" id="LVEP01000068">
    <property type="protein sequence ID" value="OCB69009.1"/>
    <property type="molecule type" value="Genomic_DNA"/>
</dbReference>
<dbReference type="OrthoDB" id="981968at2"/>
<reference evidence="1 2" key="1">
    <citation type="submission" date="2016-03" db="EMBL/GenBank/DDBJ databases">
        <authorList>
            <person name="Ploux O."/>
        </authorList>
    </citation>
    <scope>NUCLEOTIDE SEQUENCE [LARGE SCALE GENOMIC DNA]</scope>
    <source>
        <strain evidence="1 2">LPB0076</strain>
    </source>
</reference>
<protein>
    <recommendedName>
        <fullName evidence="3">Glycosaminoglycan attachment site</fullName>
    </recommendedName>
</protein>
<dbReference type="STRING" id="1763534.GCA_001831475_02446"/>